<evidence type="ECO:0000313" key="2">
    <source>
        <dbReference type="Proteomes" id="UP001355207"/>
    </source>
</evidence>
<keyword evidence="2" id="KW-1185">Reference proteome</keyword>
<dbReference type="RefSeq" id="XP_066074229.1">
    <property type="nucleotide sequence ID" value="XM_066218132.1"/>
</dbReference>
<name>A0AAX4JPY7_9TREE</name>
<protein>
    <recommendedName>
        <fullName evidence="3">BTB domain-containing protein</fullName>
    </recommendedName>
</protein>
<organism evidence="1 2">
    <name type="scientific">Kwoniella dendrophila CBS 6074</name>
    <dbReference type="NCBI Taxonomy" id="1295534"/>
    <lineage>
        <taxon>Eukaryota</taxon>
        <taxon>Fungi</taxon>
        <taxon>Dikarya</taxon>
        <taxon>Basidiomycota</taxon>
        <taxon>Agaricomycotina</taxon>
        <taxon>Tremellomycetes</taxon>
        <taxon>Tremellales</taxon>
        <taxon>Cryptococcaceae</taxon>
        <taxon>Kwoniella</taxon>
    </lineage>
</organism>
<dbReference type="GeneID" id="91093027"/>
<sequence>MATTSYIDKSGTEYQYHMKFDSSENDFIIVSSDNIAFRVSSSKLKSCGSTFGDMLDTCQSEENTNTHLKIDSSSKILSIFLSAITERTINLKGLVWEEFTELMDLCNQFDTYQAGRTILNDNIKPINHFGEQNAYELFALADQFDAFLCVFKIISAIKPYADEHSKLWTEGPWPRKSIENLSVTWVWAYLQGHHQCTIKYSYNEHSNYWRDVAARFLQNISEELDN</sequence>
<dbReference type="AlphaFoldDB" id="A0AAX4JPY7"/>
<gene>
    <name evidence="1" type="ORF">L201_002355</name>
</gene>
<proteinExistence type="predicted"/>
<evidence type="ECO:0008006" key="3">
    <source>
        <dbReference type="Google" id="ProtNLM"/>
    </source>
</evidence>
<dbReference type="EMBL" id="CP144100">
    <property type="protein sequence ID" value="WWC87466.1"/>
    <property type="molecule type" value="Genomic_DNA"/>
</dbReference>
<dbReference type="Proteomes" id="UP001355207">
    <property type="component" value="Chromosome 3"/>
</dbReference>
<accession>A0AAX4JPY7</accession>
<reference evidence="1 2" key="1">
    <citation type="submission" date="2024-01" db="EMBL/GenBank/DDBJ databases">
        <title>Comparative genomics of Cryptococcus and Kwoniella reveals pathogenesis evolution and contrasting modes of karyotype evolution via chromosome fusion or intercentromeric recombination.</title>
        <authorList>
            <person name="Coelho M.A."/>
            <person name="David-Palma M."/>
            <person name="Shea T."/>
            <person name="Bowers K."/>
            <person name="McGinley-Smith S."/>
            <person name="Mohammad A.W."/>
            <person name="Gnirke A."/>
            <person name="Yurkov A.M."/>
            <person name="Nowrousian M."/>
            <person name="Sun S."/>
            <person name="Cuomo C.A."/>
            <person name="Heitman J."/>
        </authorList>
    </citation>
    <scope>NUCLEOTIDE SEQUENCE [LARGE SCALE GENOMIC DNA]</scope>
    <source>
        <strain evidence="1 2">CBS 6074</strain>
    </source>
</reference>
<evidence type="ECO:0000313" key="1">
    <source>
        <dbReference type="EMBL" id="WWC87466.1"/>
    </source>
</evidence>